<dbReference type="EnsemblPlants" id="TuG1812G0100000777.01.T04">
    <property type="protein sequence ID" value="TuG1812G0100000777.01.T04.cds356647"/>
    <property type="gene ID" value="TuG1812G0100000777.01"/>
</dbReference>
<dbReference type="Proteomes" id="UP000015106">
    <property type="component" value="Chromosome 1"/>
</dbReference>
<evidence type="ECO:0000313" key="2">
    <source>
        <dbReference type="Proteomes" id="UP000015106"/>
    </source>
</evidence>
<keyword evidence="2" id="KW-1185">Reference proteome</keyword>
<reference evidence="1" key="3">
    <citation type="submission" date="2022-06" db="UniProtKB">
        <authorList>
            <consortium name="EnsemblPlants"/>
        </authorList>
    </citation>
    <scope>IDENTIFICATION</scope>
</reference>
<name>A0A8R7JVY6_TRIUA</name>
<proteinExistence type="predicted"/>
<protein>
    <submittedName>
        <fullName evidence="1">Uncharacterized protein</fullName>
    </submittedName>
</protein>
<dbReference type="AlphaFoldDB" id="A0A8R7JVY6"/>
<reference evidence="2" key="1">
    <citation type="journal article" date="2013" name="Nature">
        <title>Draft genome of the wheat A-genome progenitor Triticum urartu.</title>
        <authorList>
            <person name="Ling H.Q."/>
            <person name="Zhao S."/>
            <person name="Liu D."/>
            <person name="Wang J."/>
            <person name="Sun H."/>
            <person name="Zhang C."/>
            <person name="Fan H."/>
            <person name="Li D."/>
            <person name="Dong L."/>
            <person name="Tao Y."/>
            <person name="Gao C."/>
            <person name="Wu H."/>
            <person name="Li Y."/>
            <person name="Cui Y."/>
            <person name="Guo X."/>
            <person name="Zheng S."/>
            <person name="Wang B."/>
            <person name="Yu K."/>
            <person name="Liang Q."/>
            <person name="Yang W."/>
            <person name="Lou X."/>
            <person name="Chen J."/>
            <person name="Feng M."/>
            <person name="Jian J."/>
            <person name="Zhang X."/>
            <person name="Luo G."/>
            <person name="Jiang Y."/>
            <person name="Liu J."/>
            <person name="Wang Z."/>
            <person name="Sha Y."/>
            <person name="Zhang B."/>
            <person name="Wu H."/>
            <person name="Tang D."/>
            <person name="Shen Q."/>
            <person name="Xue P."/>
            <person name="Zou S."/>
            <person name="Wang X."/>
            <person name="Liu X."/>
            <person name="Wang F."/>
            <person name="Yang Y."/>
            <person name="An X."/>
            <person name="Dong Z."/>
            <person name="Zhang K."/>
            <person name="Zhang X."/>
            <person name="Luo M.C."/>
            <person name="Dvorak J."/>
            <person name="Tong Y."/>
            <person name="Wang J."/>
            <person name="Yang H."/>
            <person name="Li Z."/>
            <person name="Wang D."/>
            <person name="Zhang A."/>
            <person name="Wang J."/>
        </authorList>
    </citation>
    <scope>NUCLEOTIDE SEQUENCE</scope>
    <source>
        <strain evidence="2">cv. G1812</strain>
    </source>
</reference>
<evidence type="ECO:0000313" key="1">
    <source>
        <dbReference type="EnsemblPlants" id="TuG1812G0100000777.01.T04.cds356647"/>
    </source>
</evidence>
<reference evidence="1" key="2">
    <citation type="submission" date="2018-03" db="EMBL/GenBank/DDBJ databases">
        <title>The Triticum urartu genome reveals the dynamic nature of wheat genome evolution.</title>
        <authorList>
            <person name="Ling H."/>
            <person name="Ma B."/>
            <person name="Shi X."/>
            <person name="Liu H."/>
            <person name="Dong L."/>
            <person name="Sun H."/>
            <person name="Cao Y."/>
            <person name="Gao Q."/>
            <person name="Zheng S."/>
            <person name="Li Y."/>
            <person name="Yu Y."/>
            <person name="Du H."/>
            <person name="Qi M."/>
            <person name="Li Y."/>
            <person name="Yu H."/>
            <person name="Cui Y."/>
            <person name="Wang N."/>
            <person name="Chen C."/>
            <person name="Wu H."/>
            <person name="Zhao Y."/>
            <person name="Zhang J."/>
            <person name="Li Y."/>
            <person name="Zhou W."/>
            <person name="Zhang B."/>
            <person name="Hu W."/>
            <person name="Eijk M."/>
            <person name="Tang J."/>
            <person name="Witsenboer H."/>
            <person name="Zhao S."/>
            <person name="Li Z."/>
            <person name="Zhang A."/>
            <person name="Wang D."/>
            <person name="Liang C."/>
        </authorList>
    </citation>
    <scope>NUCLEOTIDE SEQUENCE [LARGE SCALE GENOMIC DNA]</scope>
    <source>
        <strain evidence="1">cv. G1812</strain>
    </source>
</reference>
<dbReference type="Gramene" id="TuG1812G0100000777.01.T04">
    <property type="protein sequence ID" value="TuG1812G0100000777.01.T04.cds356647"/>
    <property type="gene ID" value="TuG1812G0100000777.01"/>
</dbReference>
<accession>A0A8R7JVY6</accession>
<sequence length="53" mass="6112">MFTLVICFLFAAWANMCVPCFRQYIFGLVLWAKCVQQVVVVAAHYEYCAYSHG</sequence>
<organism evidence="1 2">
    <name type="scientific">Triticum urartu</name>
    <name type="common">Red wild einkorn</name>
    <name type="synonym">Crithodium urartu</name>
    <dbReference type="NCBI Taxonomy" id="4572"/>
    <lineage>
        <taxon>Eukaryota</taxon>
        <taxon>Viridiplantae</taxon>
        <taxon>Streptophyta</taxon>
        <taxon>Embryophyta</taxon>
        <taxon>Tracheophyta</taxon>
        <taxon>Spermatophyta</taxon>
        <taxon>Magnoliopsida</taxon>
        <taxon>Liliopsida</taxon>
        <taxon>Poales</taxon>
        <taxon>Poaceae</taxon>
        <taxon>BOP clade</taxon>
        <taxon>Pooideae</taxon>
        <taxon>Triticodae</taxon>
        <taxon>Triticeae</taxon>
        <taxon>Triticinae</taxon>
        <taxon>Triticum</taxon>
    </lineage>
</organism>